<dbReference type="GeneID" id="35767034"/>
<dbReference type="Proteomes" id="UP001069145">
    <property type="component" value="Unassembled WGS sequence"/>
</dbReference>
<dbReference type="PROSITE" id="PS50893">
    <property type="entry name" value="ABC_TRANSPORTER_2"/>
    <property type="match status" value="1"/>
</dbReference>
<dbReference type="KEGG" id="aun:AWM73_01555"/>
<protein>
    <submittedName>
        <fullName evidence="6">ABC transporter ATP-binding protein</fullName>
    </submittedName>
</protein>
<proteinExistence type="predicted"/>
<dbReference type="InterPro" id="IPR003593">
    <property type="entry name" value="AAA+_ATPase"/>
</dbReference>
<sequence length="253" mass="27581">MPKVLEVSHLNKVFHSKKESFQAVKDVSLTIDEGEILSIIGPNGAGKTTLLSMLGGYLLPSSGSILVKGVDVLADPHQGLIGVSFGGDLGFYDKVSAQDNLSFFADLTDIPSKERKKEVDRVLAIVKLTDQRNKTVEHFSKGMKQRLHIARALLGQPALLLLDEPTNGIDVEISQEIHQTIRDLASQEGLAVLLTSHMMGEVESLAKRIILLGRGEIQYQGTVADIVKLSGVEHIDRPATLEESYLALAPRLR</sequence>
<dbReference type="GO" id="GO:0016887">
    <property type="term" value="F:ATP hydrolysis activity"/>
    <property type="evidence" value="ECO:0007669"/>
    <property type="project" value="InterPro"/>
</dbReference>
<dbReference type="SMART" id="SM00382">
    <property type="entry name" value="AAA"/>
    <property type="match status" value="1"/>
</dbReference>
<evidence type="ECO:0000313" key="7">
    <source>
        <dbReference type="Proteomes" id="UP000594771"/>
    </source>
</evidence>
<dbReference type="AlphaFoldDB" id="A0A0X8FDD1"/>
<dbReference type="EMBL" id="CP065662">
    <property type="protein sequence ID" value="QPS01396.1"/>
    <property type="molecule type" value="Genomic_DNA"/>
</dbReference>
<accession>A0A0X8FDD1</accession>
<dbReference type="OrthoDB" id="9804819at2"/>
<dbReference type="RefSeq" id="WP_060777772.1">
    <property type="nucleotide sequence ID" value="NZ_CP014161.1"/>
</dbReference>
<reference evidence="5" key="2">
    <citation type="submission" date="2022-09" db="EMBL/GenBank/DDBJ databases">
        <title>Aerococcus urinae taxonomy study.</title>
        <authorList>
            <person name="Christensen J."/>
            <person name="Senneby E."/>
        </authorList>
    </citation>
    <scope>NUCLEOTIDE SEQUENCE</scope>
    <source>
        <strain evidence="5">NLD-066-U95</strain>
    </source>
</reference>
<keyword evidence="1" id="KW-0813">Transport</keyword>
<keyword evidence="8" id="KW-1185">Reference proteome</keyword>
<evidence type="ECO:0000256" key="1">
    <source>
        <dbReference type="ARBA" id="ARBA00022448"/>
    </source>
</evidence>
<keyword evidence="2" id="KW-0547">Nucleotide-binding</keyword>
<dbReference type="PANTHER" id="PTHR42711:SF13">
    <property type="entry name" value="ABC TRANSPORTER, ATP-BINDING PROTEIN"/>
    <property type="match status" value="1"/>
</dbReference>
<evidence type="ECO:0000313" key="6">
    <source>
        <dbReference type="EMBL" id="QPS01396.1"/>
    </source>
</evidence>
<dbReference type="PANTHER" id="PTHR42711">
    <property type="entry name" value="ABC TRANSPORTER ATP-BINDING PROTEIN"/>
    <property type="match status" value="1"/>
</dbReference>
<gene>
    <name evidence="6" type="ORF">I6G68_08500</name>
    <name evidence="5" type="ORF">ODY43_06490</name>
</gene>
<dbReference type="GO" id="GO:0005524">
    <property type="term" value="F:ATP binding"/>
    <property type="evidence" value="ECO:0007669"/>
    <property type="project" value="UniProtKB-KW"/>
</dbReference>
<organism evidence="6 7">
    <name type="scientific">Aerococcus urinae</name>
    <dbReference type="NCBI Taxonomy" id="1376"/>
    <lineage>
        <taxon>Bacteria</taxon>
        <taxon>Bacillati</taxon>
        <taxon>Bacillota</taxon>
        <taxon>Bacilli</taxon>
        <taxon>Lactobacillales</taxon>
        <taxon>Aerococcaceae</taxon>
        <taxon>Aerococcus</taxon>
    </lineage>
</organism>
<feature type="domain" description="ABC transporter" evidence="4">
    <location>
        <begin position="5"/>
        <end position="239"/>
    </location>
</feature>
<name>A0A0X8FDD1_9LACT</name>
<dbReference type="Pfam" id="PF00005">
    <property type="entry name" value="ABC_tran"/>
    <property type="match status" value="1"/>
</dbReference>
<reference evidence="6 7" key="1">
    <citation type="submission" date="2020-12" db="EMBL/GenBank/DDBJ databases">
        <title>FDA dAtabase for Regulatory Grade micrObial Sequences (FDA-ARGOS): Supporting development and validation of Infectious Disease Dx tests.</title>
        <authorList>
            <person name="Sproer C."/>
            <person name="Gronow S."/>
            <person name="Severitt S."/>
            <person name="Schroder I."/>
            <person name="Tallon L."/>
            <person name="Sadzewicz L."/>
            <person name="Zhao X."/>
            <person name="Boylan J."/>
            <person name="Ott S."/>
            <person name="Bowen H."/>
            <person name="Vavikolanu K."/>
            <person name="Mehta A."/>
            <person name="Aluvathingal J."/>
            <person name="Nadendla S."/>
            <person name="Lowell S."/>
            <person name="Myers T."/>
            <person name="Yan Y."/>
            <person name="Sichtig H."/>
        </authorList>
    </citation>
    <scope>NUCLEOTIDE SEQUENCE [LARGE SCALE GENOMIC DNA]</scope>
    <source>
        <strain evidence="6 7">FDAARGOS_911</strain>
    </source>
</reference>
<evidence type="ECO:0000313" key="8">
    <source>
        <dbReference type="Proteomes" id="UP001069145"/>
    </source>
</evidence>
<dbReference type="InterPro" id="IPR050763">
    <property type="entry name" value="ABC_transporter_ATP-binding"/>
</dbReference>
<dbReference type="Proteomes" id="UP000594771">
    <property type="component" value="Chromosome"/>
</dbReference>
<dbReference type="InterPro" id="IPR003439">
    <property type="entry name" value="ABC_transporter-like_ATP-bd"/>
</dbReference>
<dbReference type="Gene3D" id="3.40.50.300">
    <property type="entry name" value="P-loop containing nucleotide triphosphate hydrolases"/>
    <property type="match status" value="1"/>
</dbReference>
<dbReference type="InterPro" id="IPR027417">
    <property type="entry name" value="P-loop_NTPase"/>
</dbReference>
<dbReference type="EMBL" id="JAOTML010000007">
    <property type="protein sequence ID" value="MCY3053633.1"/>
    <property type="molecule type" value="Genomic_DNA"/>
</dbReference>
<dbReference type="SUPFAM" id="SSF52540">
    <property type="entry name" value="P-loop containing nucleoside triphosphate hydrolases"/>
    <property type="match status" value="1"/>
</dbReference>
<keyword evidence="3 6" id="KW-0067">ATP-binding</keyword>
<evidence type="ECO:0000256" key="3">
    <source>
        <dbReference type="ARBA" id="ARBA00022840"/>
    </source>
</evidence>
<evidence type="ECO:0000256" key="2">
    <source>
        <dbReference type="ARBA" id="ARBA00022741"/>
    </source>
</evidence>
<evidence type="ECO:0000259" key="4">
    <source>
        <dbReference type="PROSITE" id="PS50893"/>
    </source>
</evidence>
<evidence type="ECO:0000313" key="5">
    <source>
        <dbReference type="EMBL" id="MCY3053633.1"/>
    </source>
</evidence>